<evidence type="ECO:0000313" key="2">
    <source>
        <dbReference type="EMBL" id="THG26956.1"/>
    </source>
</evidence>
<sequence length="181" mass="19212">MGWGKRISSMMVAVVLVGIVAACGQTDSLQAAPSATTAETNGATDNVGPALTEDQLRLFNEAMDQWQRNNDGTLVESMGPTLLEGSTMNVSQTEYHAGDAYGISVWCMGHGSVKAKWTLGDTQTYTPTVKCSPLIGEEHIIVAGDDAKESTMTITAQGDTMAQVAYRIAKIDDYDKGKSGN</sequence>
<dbReference type="EMBL" id="SSTF01000006">
    <property type="protein sequence ID" value="THG26956.1"/>
    <property type="molecule type" value="Genomic_DNA"/>
</dbReference>
<protein>
    <recommendedName>
        <fullName evidence="4">Lipoprotein</fullName>
    </recommendedName>
</protein>
<keyword evidence="1" id="KW-0732">Signal</keyword>
<evidence type="ECO:0000313" key="3">
    <source>
        <dbReference type="Proteomes" id="UP000306798"/>
    </source>
</evidence>
<evidence type="ECO:0000256" key="1">
    <source>
        <dbReference type="SAM" id="SignalP"/>
    </source>
</evidence>
<accession>A0A4S4FDF3</accession>
<dbReference type="RefSeq" id="WP_136511067.1">
    <property type="nucleotide sequence ID" value="NZ_SSTF01000006.1"/>
</dbReference>
<name>A0A4S4FDF3_9BIFI</name>
<dbReference type="PROSITE" id="PS51257">
    <property type="entry name" value="PROKAR_LIPOPROTEIN"/>
    <property type="match status" value="1"/>
</dbReference>
<proteinExistence type="predicted"/>
<gene>
    <name evidence="2" type="ORF">E5991_03080</name>
</gene>
<feature type="chain" id="PRO_5020655287" description="Lipoprotein" evidence="1">
    <location>
        <begin position="32"/>
        <end position="181"/>
    </location>
</feature>
<comment type="caution">
    <text evidence="2">The sequence shown here is derived from an EMBL/GenBank/DDBJ whole genome shotgun (WGS) entry which is preliminary data.</text>
</comment>
<organism evidence="2 3">
    <name type="scientific">Bifidobacterium pseudolongum</name>
    <dbReference type="NCBI Taxonomy" id="1694"/>
    <lineage>
        <taxon>Bacteria</taxon>
        <taxon>Bacillati</taxon>
        <taxon>Actinomycetota</taxon>
        <taxon>Actinomycetes</taxon>
        <taxon>Bifidobacteriales</taxon>
        <taxon>Bifidobacteriaceae</taxon>
        <taxon>Bifidobacterium</taxon>
    </lineage>
</organism>
<dbReference type="Proteomes" id="UP000306798">
    <property type="component" value="Unassembled WGS sequence"/>
</dbReference>
<dbReference type="AlphaFoldDB" id="A0A4S4FDF3"/>
<evidence type="ECO:0008006" key="4">
    <source>
        <dbReference type="Google" id="ProtNLM"/>
    </source>
</evidence>
<reference evidence="2 3" key="1">
    <citation type="submission" date="2019-04" db="EMBL/GenBank/DDBJ databases">
        <title>Microbes associate with the intestines of laboratory mice.</title>
        <authorList>
            <person name="Navarre W."/>
            <person name="Wong E."/>
            <person name="Huang K.C."/>
            <person name="Tropini C."/>
            <person name="Ng K."/>
            <person name="Yu B."/>
        </authorList>
    </citation>
    <scope>NUCLEOTIDE SEQUENCE [LARGE SCALE GENOMIC DNA]</scope>
    <source>
        <strain evidence="2 3">NM87_A27A</strain>
    </source>
</reference>
<feature type="signal peptide" evidence="1">
    <location>
        <begin position="1"/>
        <end position="31"/>
    </location>
</feature>